<dbReference type="Proteomes" id="UP000659344">
    <property type="component" value="Unassembled WGS sequence"/>
</dbReference>
<evidence type="ECO:0000313" key="3">
    <source>
        <dbReference type="Proteomes" id="UP000659344"/>
    </source>
</evidence>
<dbReference type="SUPFAM" id="SSF55729">
    <property type="entry name" value="Acyl-CoA N-acyltransferases (Nat)"/>
    <property type="match status" value="1"/>
</dbReference>
<dbReference type="InterPro" id="IPR016181">
    <property type="entry name" value="Acyl_CoA_acyltransferase"/>
</dbReference>
<dbReference type="RefSeq" id="WP_188536096.1">
    <property type="nucleotide sequence ID" value="NZ_BMFT01000001.1"/>
</dbReference>
<feature type="domain" description="N-acetyltransferase" evidence="1">
    <location>
        <begin position="48"/>
        <end position="113"/>
    </location>
</feature>
<dbReference type="Pfam" id="PF00583">
    <property type="entry name" value="Acetyltransf_1"/>
    <property type="match status" value="1"/>
</dbReference>
<organism evidence="2 3">
    <name type="scientific">Paenibacillus segetis</name>
    <dbReference type="NCBI Taxonomy" id="1325360"/>
    <lineage>
        <taxon>Bacteria</taxon>
        <taxon>Bacillati</taxon>
        <taxon>Bacillota</taxon>
        <taxon>Bacilli</taxon>
        <taxon>Bacillales</taxon>
        <taxon>Paenibacillaceae</taxon>
        <taxon>Paenibacillus</taxon>
    </lineage>
</organism>
<evidence type="ECO:0000259" key="1">
    <source>
        <dbReference type="Pfam" id="PF00583"/>
    </source>
</evidence>
<sequence length="149" mass="16272">MEIRSLLADKGVAWELQFSEILSFIQRFGRKVISTENYRILRKLSPRDLDTPGTSLLVATIKTEDGERIAGVSCVTSYGKGICLVVVHSLYRGTGLGSKLLMNQLSTLGRLSCRVTLSNISSLQMCFHAGLSARGIVKGLNGKTLLLLE</sequence>
<name>A0ABQ1Y6K9_9BACL</name>
<reference evidence="3" key="1">
    <citation type="journal article" date="2019" name="Int. J. Syst. Evol. Microbiol.">
        <title>The Global Catalogue of Microorganisms (GCM) 10K type strain sequencing project: providing services to taxonomists for standard genome sequencing and annotation.</title>
        <authorList>
            <consortium name="The Broad Institute Genomics Platform"/>
            <consortium name="The Broad Institute Genome Sequencing Center for Infectious Disease"/>
            <person name="Wu L."/>
            <person name="Ma J."/>
        </authorList>
    </citation>
    <scope>NUCLEOTIDE SEQUENCE [LARGE SCALE GENOMIC DNA]</scope>
    <source>
        <strain evidence="3">CGMCC 1.12769</strain>
    </source>
</reference>
<dbReference type="EMBL" id="BMFT01000001">
    <property type="protein sequence ID" value="GGH14561.1"/>
    <property type="molecule type" value="Genomic_DNA"/>
</dbReference>
<protein>
    <recommendedName>
        <fullName evidence="1">N-acetyltransferase domain-containing protein</fullName>
    </recommendedName>
</protein>
<comment type="caution">
    <text evidence="2">The sequence shown here is derived from an EMBL/GenBank/DDBJ whole genome shotgun (WGS) entry which is preliminary data.</text>
</comment>
<accession>A0ABQ1Y6K9</accession>
<dbReference type="Gene3D" id="3.40.630.30">
    <property type="match status" value="1"/>
</dbReference>
<evidence type="ECO:0000313" key="2">
    <source>
        <dbReference type="EMBL" id="GGH14561.1"/>
    </source>
</evidence>
<dbReference type="InterPro" id="IPR000182">
    <property type="entry name" value="GNAT_dom"/>
</dbReference>
<keyword evidence="3" id="KW-1185">Reference proteome</keyword>
<proteinExistence type="predicted"/>
<dbReference type="CDD" id="cd04301">
    <property type="entry name" value="NAT_SF"/>
    <property type="match status" value="1"/>
</dbReference>
<gene>
    <name evidence="2" type="ORF">GCM10008013_08280</name>
</gene>